<feature type="compositionally biased region" description="Basic and acidic residues" evidence="5">
    <location>
        <begin position="143"/>
        <end position="152"/>
    </location>
</feature>
<proteinExistence type="predicted"/>
<evidence type="ECO:0000313" key="7">
    <source>
        <dbReference type="Proteomes" id="UP001302602"/>
    </source>
</evidence>
<dbReference type="GO" id="GO:0003847">
    <property type="term" value="F:1-alkyl-2-acetylglycerophosphocholine esterase activity"/>
    <property type="evidence" value="ECO:0007669"/>
    <property type="project" value="UniProtKB-EC"/>
</dbReference>
<reference evidence="6" key="1">
    <citation type="journal article" date="2023" name="Mol. Phylogenet. Evol.">
        <title>Genome-scale phylogeny and comparative genomics of the fungal order Sordariales.</title>
        <authorList>
            <person name="Hensen N."/>
            <person name="Bonometti L."/>
            <person name="Westerberg I."/>
            <person name="Brannstrom I.O."/>
            <person name="Guillou S."/>
            <person name="Cros-Aarteil S."/>
            <person name="Calhoun S."/>
            <person name="Haridas S."/>
            <person name="Kuo A."/>
            <person name="Mondo S."/>
            <person name="Pangilinan J."/>
            <person name="Riley R."/>
            <person name="LaButti K."/>
            <person name="Andreopoulos B."/>
            <person name="Lipzen A."/>
            <person name="Chen C."/>
            <person name="Yan M."/>
            <person name="Daum C."/>
            <person name="Ng V."/>
            <person name="Clum A."/>
            <person name="Steindorff A."/>
            <person name="Ohm R.A."/>
            <person name="Martin F."/>
            <person name="Silar P."/>
            <person name="Natvig D.O."/>
            <person name="Lalanne C."/>
            <person name="Gautier V."/>
            <person name="Ament-Velasquez S.L."/>
            <person name="Kruys A."/>
            <person name="Hutchinson M.I."/>
            <person name="Powell A.J."/>
            <person name="Barry K."/>
            <person name="Miller A.N."/>
            <person name="Grigoriev I.V."/>
            <person name="Debuchy R."/>
            <person name="Gladieux P."/>
            <person name="Hiltunen Thoren M."/>
            <person name="Johannesson H."/>
        </authorList>
    </citation>
    <scope>NUCLEOTIDE SEQUENCE</scope>
    <source>
        <strain evidence="6">CBS 731.68</strain>
    </source>
</reference>
<evidence type="ECO:0000256" key="2">
    <source>
        <dbReference type="ARBA" id="ARBA00022801"/>
    </source>
</evidence>
<feature type="compositionally biased region" description="Acidic residues" evidence="5">
    <location>
        <begin position="173"/>
        <end position="184"/>
    </location>
</feature>
<dbReference type="SUPFAM" id="SSF53474">
    <property type="entry name" value="alpha/beta-Hydrolases"/>
    <property type="match status" value="1"/>
</dbReference>
<keyword evidence="4" id="KW-0443">Lipid metabolism</keyword>
<dbReference type="EC" id="3.1.1.47" evidence="1"/>
<dbReference type="RefSeq" id="XP_062652666.1">
    <property type="nucleotide sequence ID" value="XM_062795046.1"/>
</dbReference>
<evidence type="ECO:0000256" key="3">
    <source>
        <dbReference type="ARBA" id="ARBA00022963"/>
    </source>
</evidence>
<dbReference type="InterPro" id="IPR029058">
    <property type="entry name" value="AB_hydrolase_fold"/>
</dbReference>
<dbReference type="AlphaFoldDB" id="A0AAN6U9E1"/>
<comment type="caution">
    <text evidence="6">The sequence shown here is derived from an EMBL/GenBank/DDBJ whole genome shotgun (WGS) entry which is preliminary data.</text>
</comment>
<reference evidence="6" key="2">
    <citation type="submission" date="2023-05" db="EMBL/GenBank/DDBJ databases">
        <authorList>
            <consortium name="Lawrence Berkeley National Laboratory"/>
            <person name="Steindorff A."/>
            <person name="Hensen N."/>
            <person name="Bonometti L."/>
            <person name="Westerberg I."/>
            <person name="Brannstrom I.O."/>
            <person name="Guillou S."/>
            <person name="Cros-Aarteil S."/>
            <person name="Calhoun S."/>
            <person name="Haridas S."/>
            <person name="Kuo A."/>
            <person name="Mondo S."/>
            <person name="Pangilinan J."/>
            <person name="Riley R."/>
            <person name="Labutti K."/>
            <person name="Andreopoulos B."/>
            <person name="Lipzen A."/>
            <person name="Chen C."/>
            <person name="Yanf M."/>
            <person name="Daum C."/>
            <person name="Ng V."/>
            <person name="Clum A."/>
            <person name="Ohm R."/>
            <person name="Martin F."/>
            <person name="Silar P."/>
            <person name="Natvig D."/>
            <person name="Lalanne C."/>
            <person name="Gautier V."/>
            <person name="Ament-Velasquez S.L."/>
            <person name="Kruys A."/>
            <person name="Hutchinson M.I."/>
            <person name="Powell A.J."/>
            <person name="Barry K."/>
            <person name="Miller A.N."/>
            <person name="Grigoriev I.V."/>
            <person name="Debuchy R."/>
            <person name="Gladieux P."/>
            <person name="Thoren M.H."/>
            <person name="Johannesson H."/>
        </authorList>
    </citation>
    <scope>NUCLEOTIDE SEQUENCE</scope>
    <source>
        <strain evidence="6">CBS 731.68</strain>
    </source>
</reference>
<dbReference type="GO" id="GO:0016042">
    <property type="term" value="P:lipid catabolic process"/>
    <property type="evidence" value="ECO:0007669"/>
    <property type="project" value="UniProtKB-KW"/>
</dbReference>
<evidence type="ECO:0000256" key="4">
    <source>
        <dbReference type="ARBA" id="ARBA00023098"/>
    </source>
</evidence>
<dbReference type="PANTHER" id="PTHR10272">
    <property type="entry name" value="PLATELET-ACTIVATING FACTOR ACETYLHYDROLASE"/>
    <property type="match status" value="1"/>
</dbReference>
<protein>
    <recommendedName>
        <fullName evidence="1">1-alkyl-2-acetylglycerophosphocholine esterase</fullName>
        <ecNumber evidence="1">3.1.1.47</ecNumber>
    </recommendedName>
</protein>
<feature type="compositionally biased region" description="Basic and acidic residues" evidence="5">
    <location>
        <begin position="257"/>
        <end position="270"/>
    </location>
</feature>
<accession>A0AAN6U9E1</accession>
<dbReference type="Pfam" id="PF03403">
    <property type="entry name" value="PAF-AH_p_II"/>
    <property type="match status" value="1"/>
</dbReference>
<keyword evidence="2" id="KW-0378">Hydrolase</keyword>
<name>A0AAN6U9E1_9PEZI</name>
<dbReference type="EMBL" id="MU853223">
    <property type="protein sequence ID" value="KAK4128895.1"/>
    <property type="molecule type" value="Genomic_DNA"/>
</dbReference>
<keyword evidence="7" id="KW-1185">Reference proteome</keyword>
<dbReference type="Proteomes" id="UP001302602">
    <property type="component" value="Unassembled WGS sequence"/>
</dbReference>
<evidence type="ECO:0000256" key="1">
    <source>
        <dbReference type="ARBA" id="ARBA00013201"/>
    </source>
</evidence>
<sequence>MTSFPRPSPCRPSAAPEPRKTLREHILHSLPAYTGPYQVGFLEIELPAADPRPFAPHIKRNNEFALKLDTVLFAVYYPADLEAKTGTAGRTRPPWLPRPRPSTCRGYAKFLNIPHWPVTAYMAATTMFTKLPAYRNARISQRWPDEAGHDTGRGSGSGSGSGSGTHQVSDAETLVEQEDEDEDVNDKPRFPVVIFSHGLGGSRTLYSSICGELASYGLVVVAMEHRDGSGARTFVNKAGKSQDLESDDVDKTATPPKNEEKTPQRRQKDAEAKPYYKIDYLFPKDNAQDTSPRNPNGVDKELRGAQIDMRLAEIEEAFRALDLINSGKGSEVRRDNLRKPGNVGSSSMGLEDIEWENWVGRLDLENITIMGHSFGGATAVQALRSGKLPWITQGVLLDPWGPATPECTEQRSVHKPVLSVGSEAFMHWAENYDCVKKVCDEARAAGTLSWMMTIRGSTHLSQTDFAILYPNWMSLLMKTIVNPERAISLTVHSALEFLKLTLPRAQTRFARAWADEQLLSRANPVAKVESDYRPDDKWVAARLKIPNEFSMRLRGVLGWGRWSNGLVSHDVRDEIWCHQSPDKDAVERYKEESWSGWRVGTAGE</sequence>
<dbReference type="Gene3D" id="3.40.50.1820">
    <property type="entry name" value="alpha/beta hydrolase"/>
    <property type="match status" value="1"/>
</dbReference>
<feature type="region of interest" description="Disordered" evidence="5">
    <location>
        <begin position="143"/>
        <end position="187"/>
    </location>
</feature>
<dbReference type="PANTHER" id="PTHR10272:SF0">
    <property type="entry name" value="PLATELET-ACTIVATING FACTOR ACETYLHYDROLASE"/>
    <property type="match status" value="1"/>
</dbReference>
<evidence type="ECO:0000313" key="6">
    <source>
        <dbReference type="EMBL" id="KAK4128895.1"/>
    </source>
</evidence>
<feature type="region of interest" description="Disordered" evidence="5">
    <location>
        <begin position="233"/>
        <end position="270"/>
    </location>
</feature>
<feature type="compositionally biased region" description="Gly residues" evidence="5">
    <location>
        <begin position="153"/>
        <end position="163"/>
    </location>
</feature>
<dbReference type="GeneID" id="87831815"/>
<keyword evidence="3" id="KW-0442">Lipid degradation</keyword>
<organism evidence="6 7">
    <name type="scientific">Parathielavia appendiculata</name>
    <dbReference type="NCBI Taxonomy" id="2587402"/>
    <lineage>
        <taxon>Eukaryota</taxon>
        <taxon>Fungi</taxon>
        <taxon>Dikarya</taxon>
        <taxon>Ascomycota</taxon>
        <taxon>Pezizomycotina</taxon>
        <taxon>Sordariomycetes</taxon>
        <taxon>Sordariomycetidae</taxon>
        <taxon>Sordariales</taxon>
        <taxon>Chaetomiaceae</taxon>
        <taxon>Parathielavia</taxon>
    </lineage>
</organism>
<gene>
    <name evidence="6" type="ORF">N657DRAFT_660436</name>
</gene>
<evidence type="ECO:0000256" key="5">
    <source>
        <dbReference type="SAM" id="MobiDB-lite"/>
    </source>
</evidence>